<dbReference type="PANTHER" id="PTHR46323:SF2">
    <property type="entry name" value="BETA-GALACTOSIDASE"/>
    <property type="match status" value="1"/>
</dbReference>
<evidence type="ECO:0000313" key="7">
    <source>
        <dbReference type="EMBL" id="GAL02132.1"/>
    </source>
</evidence>
<evidence type="ECO:0000256" key="5">
    <source>
        <dbReference type="ARBA" id="ARBA00023295"/>
    </source>
</evidence>
<dbReference type="GO" id="GO:0005990">
    <property type="term" value="P:lactose catabolic process"/>
    <property type="evidence" value="ECO:0007669"/>
    <property type="project" value="TreeGrafter"/>
</dbReference>
<organism evidence="7 8">
    <name type="scientific">Photobacterium aphoticum</name>
    <dbReference type="NCBI Taxonomy" id="754436"/>
    <lineage>
        <taxon>Bacteria</taxon>
        <taxon>Pseudomonadati</taxon>
        <taxon>Pseudomonadota</taxon>
        <taxon>Gammaproteobacteria</taxon>
        <taxon>Vibrionales</taxon>
        <taxon>Vibrionaceae</taxon>
        <taxon>Photobacterium</taxon>
    </lineage>
</organism>
<gene>
    <name evidence="7" type="ORF">JCM19237_5025</name>
</gene>
<feature type="domain" description="Glycosyl hydrolases family 2 sugar binding" evidence="6">
    <location>
        <begin position="48"/>
        <end position="139"/>
    </location>
</feature>
<dbReference type="AlphaFoldDB" id="A0A090R3A8"/>
<comment type="caution">
    <text evidence="7">The sequence shown here is derived from an EMBL/GenBank/DDBJ whole genome shotgun (WGS) entry which is preliminary data.</text>
</comment>
<dbReference type="Proteomes" id="UP000029227">
    <property type="component" value="Unassembled WGS sequence"/>
</dbReference>
<dbReference type="Gene3D" id="2.60.120.260">
    <property type="entry name" value="Galactose-binding domain-like"/>
    <property type="match status" value="1"/>
</dbReference>
<dbReference type="GO" id="GO:0009341">
    <property type="term" value="C:beta-galactosidase complex"/>
    <property type="evidence" value="ECO:0007669"/>
    <property type="project" value="TreeGrafter"/>
</dbReference>
<proteinExistence type="inferred from homology"/>
<dbReference type="STRING" id="754436.JCM19237_5025"/>
<evidence type="ECO:0000259" key="6">
    <source>
        <dbReference type="Pfam" id="PF02837"/>
    </source>
</evidence>
<evidence type="ECO:0000256" key="3">
    <source>
        <dbReference type="ARBA" id="ARBA00012756"/>
    </source>
</evidence>
<dbReference type="Pfam" id="PF02837">
    <property type="entry name" value="Glyco_hydro_2_N"/>
    <property type="match status" value="1"/>
</dbReference>
<comment type="similarity">
    <text evidence="2">Belongs to the glycosyl hydrolase 2 family.</text>
</comment>
<name>A0A090R3A8_9GAMM</name>
<dbReference type="InterPro" id="IPR050347">
    <property type="entry name" value="Bact_Beta-galactosidase"/>
</dbReference>
<comment type="catalytic activity">
    <reaction evidence="1">
        <text>Hydrolysis of terminal non-reducing beta-D-galactose residues in beta-D-galactosides.</text>
        <dbReference type="EC" id="3.2.1.23"/>
    </reaction>
</comment>
<keyword evidence="5 7" id="KW-0326">Glycosidase</keyword>
<evidence type="ECO:0000256" key="2">
    <source>
        <dbReference type="ARBA" id="ARBA00007401"/>
    </source>
</evidence>
<dbReference type="SUPFAM" id="SSF49785">
    <property type="entry name" value="Galactose-binding domain-like"/>
    <property type="match status" value="1"/>
</dbReference>
<dbReference type="PANTHER" id="PTHR46323">
    <property type="entry name" value="BETA-GALACTOSIDASE"/>
    <property type="match status" value="1"/>
</dbReference>
<dbReference type="eggNOG" id="COG3250">
    <property type="taxonomic scope" value="Bacteria"/>
</dbReference>
<dbReference type="InterPro" id="IPR008979">
    <property type="entry name" value="Galactose-bd-like_sf"/>
</dbReference>
<evidence type="ECO:0000256" key="1">
    <source>
        <dbReference type="ARBA" id="ARBA00001412"/>
    </source>
</evidence>
<dbReference type="InterPro" id="IPR006104">
    <property type="entry name" value="Glyco_hydro_2_N"/>
</dbReference>
<dbReference type="GO" id="GO:0004565">
    <property type="term" value="F:beta-galactosidase activity"/>
    <property type="evidence" value="ECO:0007669"/>
    <property type="project" value="UniProtKB-EC"/>
</dbReference>
<accession>A0A090R3A8</accession>
<protein>
    <recommendedName>
        <fullName evidence="3">beta-galactosidase</fullName>
        <ecNumber evidence="3">3.2.1.23</ecNumber>
    </recommendedName>
</protein>
<dbReference type="EC" id="3.2.1.23" evidence="3"/>
<sequence length="142" mass="16326">MTAFLSIIQRRDWENPQSVNIHCLKAHSPLASYRQPEHARDGRHAQRRSLNGQWAFKLFDAPEQVDGAFIAPHFDDSTWDRITVPANWQQQGYDKPIYANVKYPFDVNPPFVPADNPTGCYRTDITLTDADLTQTQRIILMA</sequence>
<keyword evidence="4 7" id="KW-0378">Hydrolase</keyword>
<evidence type="ECO:0000256" key="4">
    <source>
        <dbReference type="ARBA" id="ARBA00022801"/>
    </source>
</evidence>
<evidence type="ECO:0000313" key="8">
    <source>
        <dbReference type="Proteomes" id="UP000029227"/>
    </source>
</evidence>
<reference evidence="7 8" key="1">
    <citation type="journal article" date="2014" name="Genome Announc.">
        <title>Draft Genome Sequences of Two Vibrionaceae Species, Vibrio ponticus C121 and Photobacterium aphoticum C119, Isolated as Coral Reef Microbiota.</title>
        <authorList>
            <person name="Al-saari N."/>
            <person name="Meirelles P.M."/>
            <person name="Mino S."/>
            <person name="Suda W."/>
            <person name="Oshima K."/>
            <person name="Hattori M."/>
            <person name="Ohkuma M."/>
            <person name="Thompson F.L."/>
            <person name="Gomez-Gil B."/>
            <person name="Sawabe T."/>
            <person name="Sawabe T."/>
        </authorList>
    </citation>
    <scope>NUCLEOTIDE SEQUENCE [LARGE SCALE GENOMIC DNA]</scope>
    <source>
        <strain evidence="7 8">JCM 19237</strain>
    </source>
</reference>
<dbReference type="EMBL" id="BBMN01000001">
    <property type="protein sequence ID" value="GAL02132.1"/>
    <property type="molecule type" value="Genomic_DNA"/>
</dbReference>